<dbReference type="InterPro" id="IPR023352">
    <property type="entry name" value="MAPEG-like_dom_sf"/>
</dbReference>
<sequence length="235" mass="24843">MACASLPMLRSSSASVCGGRVRPARAAPTSRPRSVQTRAVAAKAVAAVATASPELAGVAMVTAGYVLMAMNFMPLGPTAGMVGATEGQQKWGNRTFLNMMEHAPLILTSLWLYAAFVSAAEATTLGVIYLALRACYPVIWAVVGGAKGAPMMPHTWFLFGKGLNLFYSTFPQYGIVFYMALATLLKLCPLAIDLNALVGVPAIAAPLGFGLFLYHFALGFFPFIQKAVAPLFKEA</sequence>
<protein>
    <submittedName>
        <fullName evidence="2">Uncharacterized protein</fullName>
    </submittedName>
</protein>
<comment type="caution">
    <text evidence="2">The sequence shown here is derived from an EMBL/GenBank/DDBJ whole genome shotgun (WGS) entry which is preliminary data.</text>
</comment>
<name>A0A830HEH2_9CHLO</name>
<keyword evidence="1" id="KW-1133">Transmembrane helix</keyword>
<keyword evidence="1" id="KW-0812">Transmembrane</keyword>
<reference evidence="2" key="1">
    <citation type="submission" date="2020-10" db="EMBL/GenBank/DDBJ databases">
        <title>Unveiling of a novel bifunctional photoreceptor, Dualchrome1, isolated from a cosmopolitan green alga.</title>
        <authorList>
            <person name="Suzuki S."/>
            <person name="Kawachi M."/>
        </authorList>
    </citation>
    <scope>NUCLEOTIDE SEQUENCE</scope>
    <source>
        <strain evidence="2">NIES 2893</strain>
    </source>
</reference>
<evidence type="ECO:0000313" key="3">
    <source>
        <dbReference type="Proteomes" id="UP000660262"/>
    </source>
</evidence>
<feature type="transmembrane region" description="Helical" evidence="1">
    <location>
        <begin position="198"/>
        <end position="224"/>
    </location>
</feature>
<feature type="transmembrane region" description="Helical" evidence="1">
    <location>
        <begin position="138"/>
        <end position="159"/>
    </location>
</feature>
<proteinExistence type="predicted"/>
<gene>
    <name evidence="2" type="ORF">PPROV_000419500</name>
</gene>
<evidence type="ECO:0000313" key="2">
    <source>
        <dbReference type="EMBL" id="GHP05444.1"/>
    </source>
</evidence>
<feature type="transmembrane region" description="Helical" evidence="1">
    <location>
        <begin position="105"/>
        <end position="132"/>
    </location>
</feature>
<keyword evidence="1" id="KW-0472">Membrane</keyword>
<dbReference type="OrthoDB" id="10359271at2759"/>
<evidence type="ECO:0000256" key="1">
    <source>
        <dbReference type="SAM" id="Phobius"/>
    </source>
</evidence>
<feature type="transmembrane region" description="Helical" evidence="1">
    <location>
        <begin position="171"/>
        <end position="192"/>
    </location>
</feature>
<dbReference type="EMBL" id="BNJQ01000010">
    <property type="protein sequence ID" value="GHP05444.1"/>
    <property type="molecule type" value="Genomic_DNA"/>
</dbReference>
<accession>A0A830HEH2</accession>
<organism evidence="2 3">
    <name type="scientific">Pycnococcus provasolii</name>
    <dbReference type="NCBI Taxonomy" id="41880"/>
    <lineage>
        <taxon>Eukaryota</taxon>
        <taxon>Viridiplantae</taxon>
        <taxon>Chlorophyta</taxon>
        <taxon>Pseudoscourfieldiophyceae</taxon>
        <taxon>Pseudoscourfieldiales</taxon>
        <taxon>Pycnococcaceae</taxon>
        <taxon>Pycnococcus</taxon>
    </lineage>
</organism>
<dbReference type="Proteomes" id="UP000660262">
    <property type="component" value="Unassembled WGS sequence"/>
</dbReference>
<keyword evidence="3" id="KW-1185">Reference proteome</keyword>
<dbReference type="AlphaFoldDB" id="A0A830HEH2"/>
<dbReference type="SUPFAM" id="SSF161084">
    <property type="entry name" value="MAPEG domain-like"/>
    <property type="match status" value="1"/>
</dbReference>